<dbReference type="OrthoDB" id="6277327at2759"/>
<sequence length="295" mass="33986">MYKQRVKRFPRLPRDRQDLVLAPEFTRTSVSVDAECVKPYIPVFSTADNIRLLAAMKTWGMDGTFKIVPQWYQQLFTIHAFSDGKLVPAICLCTDKDIGTYEFISQALISRAAALEVDLNPDTIICDFETALIPAIQGYFPNARVQGCCFHFCQAVHRKVSELGLKTRYRQHEETRRKIKMLLATAFLPVPHVDTGVTLLEASTTGWHNRFNKKVAGNKLRLYKLLHLKEEQCVMETLINQLLSRNPAAGSIRERSSRYAERQQRVMIYTDEYTSGRRTFERFLEALMYLTPDPI</sequence>
<comment type="caution">
    <text evidence="2">The sequence shown here is derived from an EMBL/GenBank/DDBJ whole genome shotgun (WGS) entry which is preliminary data.</text>
</comment>
<proteinExistence type="predicted"/>
<evidence type="ECO:0000259" key="1">
    <source>
        <dbReference type="Pfam" id="PF10551"/>
    </source>
</evidence>
<reference evidence="2 3" key="1">
    <citation type="submission" date="2015-01" db="EMBL/GenBank/DDBJ databases">
        <title>Evolution of Trichinella species and genotypes.</title>
        <authorList>
            <person name="Korhonen P.K."/>
            <person name="Edoardo P."/>
            <person name="Giuseppe L.R."/>
            <person name="Gasser R.B."/>
        </authorList>
    </citation>
    <scope>NUCLEOTIDE SEQUENCE [LARGE SCALE GENOMIC DNA]</scope>
    <source>
        <strain evidence="2">ISS37</strain>
    </source>
</reference>
<dbReference type="Proteomes" id="UP000054630">
    <property type="component" value="Unassembled WGS sequence"/>
</dbReference>
<dbReference type="EMBL" id="JYDL01000175">
    <property type="protein sequence ID" value="KRX14006.1"/>
    <property type="molecule type" value="Genomic_DNA"/>
</dbReference>
<evidence type="ECO:0000313" key="2">
    <source>
        <dbReference type="EMBL" id="KRX14006.1"/>
    </source>
</evidence>
<dbReference type="AlphaFoldDB" id="A0A0V0RHL3"/>
<evidence type="ECO:0000313" key="3">
    <source>
        <dbReference type="Proteomes" id="UP000054630"/>
    </source>
</evidence>
<accession>A0A0V0RHL3</accession>
<keyword evidence="3" id="KW-1185">Reference proteome</keyword>
<dbReference type="PANTHER" id="PTHR47160:SF10">
    <property type="entry name" value="MULE TRANSPOSASE DOMAIN-CONTAINING PROTEIN"/>
    <property type="match status" value="1"/>
</dbReference>
<dbReference type="PANTHER" id="PTHR47160">
    <property type="entry name" value="PUTATIVE-RELATED"/>
    <property type="match status" value="1"/>
</dbReference>
<gene>
    <name evidence="2" type="ORF">T07_1503</name>
</gene>
<dbReference type="InterPro" id="IPR018289">
    <property type="entry name" value="MULE_transposase_dom"/>
</dbReference>
<name>A0A0V0RHL3_9BILA</name>
<organism evidence="2 3">
    <name type="scientific">Trichinella nelsoni</name>
    <dbReference type="NCBI Taxonomy" id="6336"/>
    <lineage>
        <taxon>Eukaryota</taxon>
        <taxon>Metazoa</taxon>
        <taxon>Ecdysozoa</taxon>
        <taxon>Nematoda</taxon>
        <taxon>Enoplea</taxon>
        <taxon>Dorylaimia</taxon>
        <taxon>Trichinellida</taxon>
        <taxon>Trichinellidae</taxon>
        <taxon>Trichinella</taxon>
    </lineage>
</organism>
<protein>
    <recommendedName>
        <fullName evidence="1">MULE transposase domain-containing protein</fullName>
    </recommendedName>
</protein>
<feature type="domain" description="MULE transposase" evidence="1">
    <location>
        <begin position="59"/>
        <end position="154"/>
    </location>
</feature>
<dbReference type="Pfam" id="PF10551">
    <property type="entry name" value="MULE"/>
    <property type="match status" value="1"/>
</dbReference>